<dbReference type="Proteomes" id="UP000196368">
    <property type="component" value="Unassembled WGS sequence"/>
</dbReference>
<feature type="chain" id="PRO_5011005647" description="PpiC domain-containing protein" evidence="1">
    <location>
        <begin position="21"/>
        <end position="272"/>
    </location>
</feature>
<comment type="caution">
    <text evidence="3">The sequence shown here is derived from an EMBL/GenBank/DDBJ whole genome shotgun (WGS) entry which is preliminary data.</text>
</comment>
<dbReference type="EMBL" id="NFJD01000004">
    <property type="protein sequence ID" value="OUO56197.1"/>
    <property type="molecule type" value="Genomic_DNA"/>
</dbReference>
<feature type="signal peptide" evidence="1">
    <location>
        <begin position="1"/>
        <end position="20"/>
    </location>
</feature>
<dbReference type="InterPro" id="IPR027304">
    <property type="entry name" value="Trigger_fact/SurA_dom_sf"/>
</dbReference>
<evidence type="ECO:0000313" key="3">
    <source>
        <dbReference type="EMBL" id="OUO56197.1"/>
    </source>
</evidence>
<feature type="domain" description="PpiC" evidence="2">
    <location>
        <begin position="156"/>
        <end position="229"/>
    </location>
</feature>
<sequence>MKRCLLIAVLCLAVWGCKKAADTIPDDAAARVGRETITEEDIAARTALLSEDDRAFAKTPIGRQNLLQIITREKLIAAAAKDEQLDQSDVYLSIMEDKRAQLADIYRQFGEQTLEQLWYDELKEKGDTAVTDEEIDAYYDKYPYEMTIQQIIIDNAQTADQVLRALKASPRRWNELERQYSCAPDALRKLSFMPGEYLPDIEVIAANSPTNSVQGFFKTAQGFHIIKKTGEKRLSRKAAEPRIREVLENKKLDKILDALKNKYEVVIYEKSE</sequence>
<gene>
    <name evidence="3" type="ORF">B5F75_06155</name>
</gene>
<dbReference type="PANTHER" id="PTHR47245:SF2">
    <property type="entry name" value="PEPTIDYL-PROLYL CIS-TRANS ISOMERASE HP_0175-RELATED"/>
    <property type="match status" value="1"/>
</dbReference>
<reference evidence="4" key="1">
    <citation type="submission" date="2017-04" db="EMBL/GenBank/DDBJ databases">
        <title>Function of individual gut microbiota members based on whole genome sequencing of pure cultures obtained from chicken caecum.</title>
        <authorList>
            <person name="Medvecky M."/>
            <person name="Cejkova D."/>
            <person name="Polansky O."/>
            <person name="Karasova D."/>
            <person name="Kubasova T."/>
            <person name="Cizek A."/>
            <person name="Rychlik I."/>
        </authorList>
    </citation>
    <scope>NUCLEOTIDE SEQUENCE [LARGE SCALE GENOMIC DNA]</scope>
    <source>
        <strain evidence="4">An273</strain>
    </source>
</reference>
<accession>A0A1Y4DAE0</accession>
<dbReference type="SUPFAM" id="SSF109998">
    <property type="entry name" value="Triger factor/SurA peptide-binding domain-like"/>
    <property type="match status" value="1"/>
</dbReference>
<dbReference type="SUPFAM" id="SSF54534">
    <property type="entry name" value="FKBP-like"/>
    <property type="match status" value="1"/>
</dbReference>
<proteinExistence type="predicted"/>
<organism evidence="3 4">
    <name type="scientific">Candidatus Avelusimicrobium gallicola</name>
    <dbReference type="NCBI Taxonomy" id="2562704"/>
    <lineage>
        <taxon>Bacteria</taxon>
        <taxon>Pseudomonadati</taxon>
        <taxon>Elusimicrobiota</taxon>
        <taxon>Elusimicrobia</taxon>
        <taxon>Elusimicrobiales</taxon>
        <taxon>Elusimicrobiaceae</taxon>
        <taxon>Candidatus Avelusimicrobium</taxon>
    </lineage>
</organism>
<dbReference type="Gene3D" id="3.10.50.40">
    <property type="match status" value="1"/>
</dbReference>
<dbReference type="RefSeq" id="WP_087289035.1">
    <property type="nucleotide sequence ID" value="NZ_NFJD01000004.1"/>
</dbReference>
<evidence type="ECO:0000313" key="4">
    <source>
        <dbReference type="Proteomes" id="UP000196368"/>
    </source>
</evidence>
<dbReference type="InterPro" id="IPR046357">
    <property type="entry name" value="PPIase_dom_sf"/>
</dbReference>
<protein>
    <recommendedName>
        <fullName evidence="2">PpiC domain-containing protein</fullName>
    </recommendedName>
</protein>
<dbReference type="PANTHER" id="PTHR47245">
    <property type="entry name" value="PEPTIDYLPROLYL ISOMERASE"/>
    <property type="match status" value="1"/>
</dbReference>
<dbReference type="OrthoDB" id="14196at2"/>
<dbReference type="AlphaFoldDB" id="A0A1Y4DAE0"/>
<name>A0A1Y4DAE0_9BACT</name>
<evidence type="ECO:0000256" key="1">
    <source>
        <dbReference type="SAM" id="SignalP"/>
    </source>
</evidence>
<dbReference type="GO" id="GO:0003755">
    <property type="term" value="F:peptidyl-prolyl cis-trans isomerase activity"/>
    <property type="evidence" value="ECO:0007669"/>
    <property type="project" value="InterPro"/>
</dbReference>
<dbReference type="InterPro" id="IPR000297">
    <property type="entry name" value="PPIase_PpiC"/>
</dbReference>
<dbReference type="Pfam" id="PF00639">
    <property type="entry name" value="Rotamase"/>
    <property type="match status" value="1"/>
</dbReference>
<keyword evidence="4" id="KW-1185">Reference proteome</keyword>
<evidence type="ECO:0000259" key="2">
    <source>
        <dbReference type="Pfam" id="PF00639"/>
    </source>
</evidence>
<dbReference type="InterPro" id="IPR050245">
    <property type="entry name" value="PrsA_foldase"/>
</dbReference>
<keyword evidence="1" id="KW-0732">Signal</keyword>